<comment type="subcellular location">
    <subcellularLocation>
        <location evidence="1">Membrane</location>
        <topology evidence="1">Multi-pass membrane protein</topology>
    </subcellularLocation>
</comment>
<dbReference type="SFLD" id="SFLDS00052">
    <property type="entry name" value="Ferric_Reductase_Domain"/>
    <property type="match status" value="1"/>
</dbReference>
<keyword evidence="9" id="KW-1185">Reference proteome</keyword>
<dbReference type="Pfam" id="PF01794">
    <property type="entry name" value="Ferric_reduct"/>
    <property type="match status" value="1"/>
</dbReference>
<evidence type="ECO:0000256" key="1">
    <source>
        <dbReference type="ARBA" id="ARBA00004141"/>
    </source>
</evidence>
<feature type="transmembrane region" description="Helical" evidence="6">
    <location>
        <begin position="6"/>
        <end position="26"/>
    </location>
</feature>
<dbReference type="InterPro" id="IPR013112">
    <property type="entry name" value="FAD-bd_8"/>
</dbReference>
<feature type="transmembrane region" description="Helical" evidence="6">
    <location>
        <begin position="523"/>
        <end position="545"/>
    </location>
</feature>
<feature type="transmembrane region" description="Helical" evidence="6">
    <location>
        <begin position="130"/>
        <end position="152"/>
    </location>
</feature>
<evidence type="ECO:0000256" key="4">
    <source>
        <dbReference type="ARBA" id="ARBA00023002"/>
    </source>
</evidence>
<dbReference type="EMBL" id="JASMQC010000023">
    <property type="protein sequence ID" value="KAK1935424.1"/>
    <property type="molecule type" value="Genomic_DNA"/>
</dbReference>
<dbReference type="Gene3D" id="3.40.50.80">
    <property type="entry name" value="Nucleotide-binding domain of ferredoxin-NADP reductase (FNR) module"/>
    <property type="match status" value="2"/>
</dbReference>
<dbReference type="PANTHER" id="PTHR11972">
    <property type="entry name" value="NADPH OXIDASE"/>
    <property type="match status" value="1"/>
</dbReference>
<dbReference type="PANTHER" id="PTHR11972:SF193">
    <property type="entry name" value="FAD-BINDING FR-TYPE DOMAIN-CONTAINING PROTEIN"/>
    <property type="match status" value="1"/>
</dbReference>
<evidence type="ECO:0000256" key="2">
    <source>
        <dbReference type="ARBA" id="ARBA00022692"/>
    </source>
</evidence>
<dbReference type="InterPro" id="IPR017927">
    <property type="entry name" value="FAD-bd_FR_type"/>
</dbReference>
<name>A0AAD9LHD3_9STRA</name>
<dbReference type="SUPFAM" id="SSF52343">
    <property type="entry name" value="Ferredoxin reductase-like, C-terminal NADP-linked domain"/>
    <property type="match status" value="1"/>
</dbReference>
<dbReference type="AlphaFoldDB" id="A0AAD9LHD3"/>
<dbReference type="SUPFAM" id="SSF63380">
    <property type="entry name" value="Riboflavin synthase domain-like"/>
    <property type="match status" value="1"/>
</dbReference>
<feature type="transmembrane region" description="Helical" evidence="6">
    <location>
        <begin position="47"/>
        <end position="71"/>
    </location>
</feature>
<dbReference type="GO" id="GO:0016491">
    <property type="term" value="F:oxidoreductase activity"/>
    <property type="evidence" value="ECO:0007669"/>
    <property type="project" value="UniProtKB-KW"/>
</dbReference>
<protein>
    <submittedName>
        <fullName evidence="8">Ferric reduction oxidase 7</fullName>
    </submittedName>
</protein>
<feature type="transmembrane region" description="Helical" evidence="6">
    <location>
        <begin position="180"/>
        <end position="203"/>
    </location>
</feature>
<dbReference type="Pfam" id="PF08022">
    <property type="entry name" value="FAD_binding_8"/>
    <property type="match status" value="1"/>
</dbReference>
<dbReference type="Pfam" id="PF08030">
    <property type="entry name" value="NAD_binding_6"/>
    <property type="match status" value="1"/>
</dbReference>
<feature type="domain" description="FAD-binding FR-type" evidence="7">
    <location>
        <begin position="253"/>
        <end position="356"/>
    </location>
</feature>
<dbReference type="Proteomes" id="UP001259832">
    <property type="component" value="Unassembled WGS sequence"/>
</dbReference>
<feature type="transmembrane region" description="Helical" evidence="6">
    <location>
        <begin position="482"/>
        <end position="503"/>
    </location>
</feature>
<comment type="caution">
    <text evidence="8">The sequence shown here is derived from an EMBL/GenBank/DDBJ whole genome shotgun (WGS) entry which is preliminary data.</text>
</comment>
<evidence type="ECO:0000256" key="5">
    <source>
        <dbReference type="ARBA" id="ARBA00023136"/>
    </source>
</evidence>
<feature type="transmembrane region" description="Helical" evidence="6">
    <location>
        <begin position="233"/>
        <end position="250"/>
    </location>
</feature>
<feature type="transmembrane region" description="Helical" evidence="6">
    <location>
        <begin position="91"/>
        <end position="110"/>
    </location>
</feature>
<keyword evidence="4" id="KW-0560">Oxidoreductase</keyword>
<evidence type="ECO:0000256" key="6">
    <source>
        <dbReference type="SAM" id="Phobius"/>
    </source>
</evidence>
<accession>A0AAD9LHD3</accession>
<reference evidence="8" key="1">
    <citation type="submission" date="2023-08" db="EMBL/GenBank/DDBJ databases">
        <title>Reference Genome Resource for the Citrus Pathogen Phytophthora citrophthora.</title>
        <authorList>
            <person name="Moller H."/>
            <person name="Coetzee B."/>
            <person name="Rose L.J."/>
            <person name="Van Niekerk J.M."/>
        </authorList>
    </citation>
    <scope>NUCLEOTIDE SEQUENCE</scope>
    <source>
        <strain evidence="8">STE-U-9442</strain>
    </source>
</reference>
<dbReference type="GO" id="GO:0005886">
    <property type="term" value="C:plasma membrane"/>
    <property type="evidence" value="ECO:0007669"/>
    <property type="project" value="TreeGrafter"/>
</dbReference>
<proteinExistence type="predicted"/>
<dbReference type="InterPro" id="IPR017938">
    <property type="entry name" value="Riboflavin_synthase-like_b-brl"/>
</dbReference>
<gene>
    <name evidence="8" type="ORF">P3T76_010649</name>
</gene>
<dbReference type="InterPro" id="IPR039261">
    <property type="entry name" value="FNR_nucleotide-bd"/>
</dbReference>
<dbReference type="InterPro" id="IPR013121">
    <property type="entry name" value="Fe_red_NAD-bd_6"/>
</dbReference>
<dbReference type="InterPro" id="IPR013130">
    <property type="entry name" value="Fe3_Rdtase_TM_dom"/>
</dbReference>
<organism evidence="8 9">
    <name type="scientific">Phytophthora citrophthora</name>
    <dbReference type="NCBI Taxonomy" id="4793"/>
    <lineage>
        <taxon>Eukaryota</taxon>
        <taxon>Sar</taxon>
        <taxon>Stramenopiles</taxon>
        <taxon>Oomycota</taxon>
        <taxon>Peronosporomycetes</taxon>
        <taxon>Peronosporales</taxon>
        <taxon>Peronosporaceae</taxon>
        <taxon>Phytophthora</taxon>
    </lineage>
</organism>
<evidence type="ECO:0000256" key="3">
    <source>
        <dbReference type="ARBA" id="ARBA00022989"/>
    </source>
</evidence>
<dbReference type="PROSITE" id="PS51384">
    <property type="entry name" value="FAD_FR"/>
    <property type="match status" value="1"/>
</dbReference>
<evidence type="ECO:0000313" key="9">
    <source>
        <dbReference type="Proteomes" id="UP001259832"/>
    </source>
</evidence>
<sequence length="655" mass="74073">MVDPTYLVLVGVAPTLLCIVIIHSFRPRSRQVSNIAQILRRRPTPTSLSYGELLFLLFLVLGNAVVLWYGFNKRRGRRPRDVPNVPYVRMIGNALGFNCLFNMTLLFLPATRNSSWMEFLGLSYANAIKFHRWIGVAAVLTGIVHCGCYYYGWIQDERWMDMALPCWDCSLRELKGRKVWINVFGELALLCFLLIGLTSIPWVRRKLYNVFYNVHQLLFLSVVFTGLHWTRALWFLLPTFVAYFTSRVLSRYNGSAPAKVVEFSSLSPALCKLVVSIEREQFQVGQFVYVNVPAISRFEWHAFTIASCPGSSSMTLLVKVLGDWTEKLMIYQQLCTSREVEPDVYVDGYYGASLKDTYQSYNTVVLIGGGVGMTPLLSVFEDICMEAETRQAQGRSPLPRRVSAIFVMRELELLREIYPLLTRIRDVDPQGRYVSVHLTITTSPRPEELDYSIYDKRKAYGSSQARTFTPVMKNECPFGGRIDGILHLVAFGSVLGLLTVFQFDNGVLINGLQDAVWAVQSAVKISALFGSGVFVYGVVLVLRWLRDPRTALKESHCDVEWNLKENLLPQTRGTSFIPDMSTYRDLVTDLDVEVGRRPDVERLLRDLHSGHRLRCSGSAIGVLVSGPESLKIATARAVAAIDASAFDVHEEEFEL</sequence>
<evidence type="ECO:0000259" key="7">
    <source>
        <dbReference type="PROSITE" id="PS51384"/>
    </source>
</evidence>
<keyword evidence="2 6" id="KW-0812">Transmembrane</keyword>
<dbReference type="InterPro" id="IPR050369">
    <property type="entry name" value="RBOH/FRE"/>
</dbReference>
<dbReference type="CDD" id="cd06186">
    <property type="entry name" value="NOX_Duox_like_FAD_NADP"/>
    <property type="match status" value="1"/>
</dbReference>
<dbReference type="Gene3D" id="2.40.30.10">
    <property type="entry name" value="Translation factors"/>
    <property type="match status" value="1"/>
</dbReference>
<keyword evidence="5 6" id="KW-0472">Membrane</keyword>
<keyword evidence="3 6" id="KW-1133">Transmembrane helix</keyword>
<dbReference type="SFLD" id="SFLDG01168">
    <property type="entry name" value="Ferric_reductase_subgroup_(FRE"/>
    <property type="match status" value="1"/>
</dbReference>
<evidence type="ECO:0000313" key="8">
    <source>
        <dbReference type="EMBL" id="KAK1935424.1"/>
    </source>
</evidence>